<evidence type="ECO:0000256" key="7">
    <source>
        <dbReference type="ARBA" id="ARBA00023237"/>
    </source>
</evidence>
<evidence type="ECO:0000256" key="8">
    <source>
        <dbReference type="SAM" id="Coils"/>
    </source>
</evidence>
<dbReference type="Proteomes" id="UP000632858">
    <property type="component" value="Unassembled WGS sequence"/>
</dbReference>
<dbReference type="GO" id="GO:0015562">
    <property type="term" value="F:efflux transmembrane transporter activity"/>
    <property type="evidence" value="ECO:0007669"/>
    <property type="project" value="InterPro"/>
</dbReference>
<feature type="coiled-coil region" evidence="8">
    <location>
        <begin position="279"/>
        <end position="306"/>
    </location>
</feature>
<reference evidence="9" key="1">
    <citation type="journal article" date="2014" name="Int. J. Syst. Evol. Microbiol.">
        <title>Complete genome sequence of Corynebacterium casei LMG S-19264T (=DSM 44701T), isolated from a smear-ripened cheese.</title>
        <authorList>
            <consortium name="US DOE Joint Genome Institute (JGI-PGF)"/>
            <person name="Walter F."/>
            <person name="Albersmeier A."/>
            <person name="Kalinowski J."/>
            <person name="Ruckert C."/>
        </authorList>
    </citation>
    <scope>NUCLEOTIDE SEQUENCE</scope>
    <source>
        <strain evidence="9">CGMCC 1.12726</strain>
    </source>
</reference>
<keyword evidence="8" id="KW-0175">Coiled coil</keyword>
<comment type="subcellular location">
    <subcellularLocation>
        <location evidence="1">Cell outer membrane</location>
    </subcellularLocation>
</comment>
<feature type="coiled-coil region" evidence="8">
    <location>
        <begin position="356"/>
        <end position="383"/>
    </location>
</feature>
<protein>
    <recommendedName>
        <fullName evidence="11">TolC family protein</fullName>
    </recommendedName>
</protein>
<name>A0A917FRR5_9GAMM</name>
<dbReference type="EMBL" id="BMFO01000006">
    <property type="protein sequence ID" value="GGF98328.1"/>
    <property type="molecule type" value="Genomic_DNA"/>
</dbReference>
<keyword evidence="6" id="KW-0472">Membrane</keyword>
<dbReference type="SUPFAM" id="SSF56954">
    <property type="entry name" value="Outer membrane efflux proteins (OEP)"/>
    <property type="match status" value="1"/>
</dbReference>
<evidence type="ECO:0000256" key="3">
    <source>
        <dbReference type="ARBA" id="ARBA00022448"/>
    </source>
</evidence>
<dbReference type="PANTHER" id="PTHR30026">
    <property type="entry name" value="OUTER MEMBRANE PROTEIN TOLC"/>
    <property type="match status" value="1"/>
</dbReference>
<comment type="caution">
    <text evidence="9">The sequence shown here is derived from an EMBL/GenBank/DDBJ whole genome shotgun (WGS) entry which is preliminary data.</text>
</comment>
<dbReference type="Gene3D" id="1.20.1600.10">
    <property type="entry name" value="Outer membrane efflux proteins (OEP)"/>
    <property type="match status" value="1"/>
</dbReference>
<dbReference type="RefSeq" id="WP_188450259.1">
    <property type="nucleotide sequence ID" value="NZ_BMFO01000006.1"/>
</dbReference>
<evidence type="ECO:0000256" key="2">
    <source>
        <dbReference type="ARBA" id="ARBA00007613"/>
    </source>
</evidence>
<gene>
    <name evidence="9" type="ORF">GCM10010960_19910</name>
</gene>
<evidence type="ECO:0000256" key="4">
    <source>
        <dbReference type="ARBA" id="ARBA00022452"/>
    </source>
</evidence>
<evidence type="ECO:0008006" key="11">
    <source>
        <dbReference type="Google" id="ProtNLM"/>
    </source>
</evidence>
<dbReference type="GO" id="GO:0009279">
    <property type="term" value="C:cell outer membrane"/>
    <property type="evidence" value="ECO:0007669"/>
    <property type="project" value="UniProtKB-SubCell"/>
</dbReference>
<dbReference type="GO" id="GO:1990281">
    <property type="term" value="C:efflux pump complex"/>
    <property type="evidence" value="ECO:0007669"/>
    <property type="project" value="TreeGrafter"/>
</dbReference>
<evidence type="ECO:0000256" key="5">
    <source>
        <dbReference type="ARBA" id="ARBA00022692"/>
    </source>
</evidence>
<keyword evidence="3" id="KW-0813">Transport</keyword>
<evidence type="ECO:0000256" key="6">
    <source>
        <dbReference type="ARBA" id="ARBA00023136"/>
    </source>
</evidence>
<evidence type="ECO:0000313" key="10">
    <source>
        <dbReference type="Proteomes" id="UP000632858"/>
    </source>
</evidence>
<keyword evidence="7" id="KW-0998">Cell outer membrane</keyword>
<dbReference type="Pfam" id="PF02321">
    <property type="entry name" value="OEP"/>
    <property type="match status" value="1"/>
</dbReference>
<keyword evidence="10" id="KW-1185">Reference proteome</keyword>
<dbReference type="PANTHER" id="PTHR30026:SF23">
    <property type="entry name" value="TO APRF-PUTATIVE OUTER MEMBRANE EFFLUX PROTEIN OR SECRETED ALKALINE PHOSPHATASE-RELATED"/>
    <property type="match status" value="1"/>
</dbReference>
<dbReference type="GO" id="GO:0015288">
    <property type="term" value="F:porin activity"/>
    <property type="evidence" value="ECO:0007669"/>
    <property type="project" value="TreeGrafter"/>
</dbReference>
<organism evidence="9 10">
    <name type="scientific">Arenimonas maotaiensis</name>
    <dbReference type="NCBI Taxonomy" id="1446479"/>
    <lineage>
        <taxon>Bacteria</taxon>
        <taxon>Pseudomonadati</taxon>
        <taxon>Pseudomonadota</taxon>
        <taxon>Gammaproteobacteria</taxon>
        <taxon>Lysobacterales</taxon>
        <taxon>Lysobacteraceae</taxon>
        <taxon>Arenimonas</taxon>
    </lineage>
</organism>
<evidence type="ECO:0000256" key="1">
    <source>
        <dbReference type="ARBA" id="ARBA00004442"/>
    </source>
</evidence>
<accession>A0A917FRR5</accession>
<sequence length="385" mass="41916">MGCLPVWAGTTLGQALDKAWTRAVQARVAESRMAGAEASREVAESWFAAPPSLGLSETNDRFDNGLGSRERELELALPLWLPGQRRAGSEFARNDRVHAQAGLVAERLILAGQLRDSVWELATTQATAEIARERLQAARQLEADVARRYSAGELARTDLLLSREQALLAEQELQDARLAELRALESLRRLTGLDGLPAEIKESVSTAEVDDHPRLVLARAAVEMARARLQVSIEDRRDPPELTLALIRAREDFVAPSRDSVKLGVRVPFGADVRNAPRLAEANTRLIQAEAELLQATVEVESGRNEAFRALAGAEAALTAAVTRAALASERLALQEKAFSLGELDLAEFIRIRASASEARLDLVRAENALNAARARLNQSKGILP</sequence>
<comment type="similarity">
    <text evidence="2">Belongs to the outer membrane factor (OMF) (TC 1.B.17) family.</text>
</comment>
<reference evidence="9" key="2">
    <citation type="submission" date="2020-09" db="EMBL/GenBank/DDBJ databases">
        <authorList>
            <person name="Sun Q."/>
            <person name="Zhou Y."/>
        </authorList>
    </citation>
    <scope>NUCLEOTIDE SEQUENCE</scope>
    <source>
        <strain evidence="9">CGMCC 1.12726</strain>
    </source>
</reference>
<keyword evidence="5" id="KW-0812">Transmembrane</keyword>
<proteinExistence type="inferred from homology"/>
<evidence type="ECO:0000313" key="9">
    <source>
        <dbReference type="EMBL" id="GGF98328.1"/>
    </source>
</evidence>
<keyword evidence="4" id="KW-1134">Transmembrane beta strand</keyword>
<dbReference type="InterPro" id="IPR003423">
    <property type="entry name" value="OMP_efflux"/>
</dbReference>
<dbReference type="InterPro" id="IPR051906">
    <property type="entry name" value="TolC-like"/>
</dbReference>
<dbReference type="AlphaFoldDB" id="A0A917FRR5"/>